<dbReference type="PANTHER" id="PTHR24111:SF0">
    <property type="entry name" value="LEUCINE-RICH REPEAT-CONTAINING PROTEIN"/>
    <property type="match status" value="1"/>
</dbReference>
<evidence type="ECO:0000313" key="2">
    <source>
        <dbReference type="EMBL" id="CAB9512874.1"/>
    </source>
</evidence>
<dbReference type="SUPFAM" id="SSF52047">
    <property type="entry name" value="RNI-like"/>
    <property type="match status" value="1"/>
</dbReference>
<dbReference type="PANTHER" id="PTHR24111">
    <property type="entry name" value="LEUCINE-RICH REPEAT-CONTAINING PROTEIN 34"/>
    <property type="match status" value="1"/>
</dbReference>
<comment type="caution">
    <text evidence="2">The sequence shown here is derived from an EMBL/GenBank/DDBJ whole genome shotgun (WGS) entry which is preliminary data.</text>
</comment>
<dbReference type="Pfam" id="PF13516">
    <property type="entry name" value="LRR_6"/>
    <property type="match status" value="1"/>
</dbReference>
<dbReference type="InterPro" id="IPR001611">
    <property type="entry name" value="Leu-rich_rpt"/>
</dbReference>
<keyword evidence="3" id="KW-1185">Reference proteome</keyword>
<dbReference type="EMBL" id="CAICTM010000558">
    <property type="protein sequence ID" value="CAB9512874.1"/>
    <property type="molecule type" value="Genomic_DNA"/>
</dbReference>
<protein>
    <submittedName>
        <fullName evidence="2">Uncharacterized protein</fullName>
    </submittedName>
</protein>
<evidence type="ECO:0000256" key="1">
    <source>
        <dbReference type="ARBA" id="ARBA00022737"/>
    </source>
</evidence>
<name>A0A9N8E2S3_9STRA</name>
<reference evidence="2" key="1">
    <citation type="submission" date="2020-06" db="EMBL/GenBank/DDBJ databases">
        <authorList>
            <consortium name="Plant Systems Biology data submission"/>
        </authorList>
    </citation>
    <scope>NUCLEOTIDE SEQUENCE</scope>
    <source>
        <strain evidence="2">D6</strain>
    </source>
</reference>
<sequence length="485" mass="52639">MYSLALALVPPEDYRLGTSPSFVDHAGAVRIIRDTVGFSRATIKFIPKDDGVEVKIDVDDRTGKWGCAWILQTIKLSTKPGQRKEMTWARAGEITWARLKLAGKSDEKLVDVVKDIIIMGTLELANVPSCIATSLAKALCESQLTVLKITRSMVFSEEVAKMLAHILSNCKTLEGLELASCNFSGASLESVQLVADALKRSRLQSFSFETHGRRGSLALALLLGKGLVGHKTLKSLCFSGHTFHTVDAVAAQVILSKENCMVKELYINCCTDAEPTELVGLPNFTGGAVNVVDAVAASLNDNRTVTLLDLSDTKVVSDKQMEALAGVLSKNTVLDELIMESCGISKEGIIAFASMLPEMPWLRKLNLNMTKCGPEVCDALRGGLEKGNFGLHMLECQTGRRWGCCSPLTYFYDCDEQCRLAIECRLAVNRGGLSLLAKQDSAEKNVPSSLWPYVFGRAQTGGAYSNDVVFNLLRAQVVTFGPGTV</sequence>
<dbReference type="InterPro" id="IPR052201">
    <property type="entry name" value="LRR-containing_regulator"/>
</dbReference>
<evidence type="ECO:0000313" key="3">
    <source>
        <dbReference type="Proteomes" id="UP001153069"/>
    </source>
</evidence>
<keyword evidence="1" id="KW-0677">Repeat</keyword>
<gene>
    <name evidence="2" type="ORF">SEMRO_559_G166480.1</name>
</gene>
<organism evidence="2 3">
    <name type="scientific">Seminavis robusta</name>
    <dbReference type="NCBI Taxonomy" id="568900"/>
    <lineage>
        <taxon>Eukaryota</taxon>
        <taxon>Sar</taxon>
        <taxon>Stramenopiles</taxon>
        <taxon>Ochrophyta</taxon>
        <taxon>Bacillariophyta</taxon>
        <taxon>Bacillariophyceae</taxon>
        <taxon>Bacillariophycidae</taxon>
        <taxon>Naviculales</taxon>
        <taxon>Naviculaceae</taxon>
        <taxon>Seminavis</taxon>
    </lineage>
</organism>
<dbReference type="AlphaFoldDB" id="A0A9N8E2S3"/>
<dbReference type="Proteomes" id="UP001153069">
    <property type="component" value="Unassembled WGS sequence"/>
</dbReference>
<dbReference type="Gene3D" id="3.80.10.10">
    <property type="entry name" value="Ribonuclease Inhibitor"/>
    <property type="match status" value="2"/>
</dbReference>
<dbReference type="InterPro" id="IPR032675">
    <property type="entry name" value="LRR_dom_sf"/>
</dbReference>
<dbReference type="OrthoDB" id="120976at2759"/>
<accession>A0A9N8E2S3</accession>
<proteinExistence type="predicted"/>